<reference evidence="1 2" key="1">
    <citation type="journal article" date="2015" name="Genome Announc.">
        <title>Whole-Genome Sequence of Leptospira interrogans Serovar Hardjo Subtype Hardjoprajitno Strain Norma, Isolated from Cattle in a Leptospirosis Outbreak in Brazil.</title>
        <authorList>
            <person name="Cosate M.R."/>
            <person name="Soares S.C."/>
            <person name="Mendes T.A."/>
            <person name="Raittz R.T."/>
            <person name="Moreira E.C."/>
            <person name="Leite R."/>
            <person name="Fernandes G.R."/>
            <person name="Haddad J.P."/>
            <person name="Ortega J.M."/>
        </authorList>
    </citation>
    <scope>NUCLEOTIDE SEQUENCE [LARGE SCALE GENOMIC DNA]</scope>
    <source>
        <strain evidence="1 2">Norma</strain>
    </source>
</reference>
<proteinExistence type="predicted"/>
<evidence type="ECO:0000313" key="1">
    <source>
        <dbReference type="EMBL" id="ALE38053.1"/>
    </source>
</evidence>
<dbReference type="AlphaFoldDB" id="A0A0M5L766"/>
<accession>A0A0M5L766</accession>
<gene>
    <name evidence="1" type="ORF">G436_0836</name>
</gene>
<evidence type="ECO:0000313" key="2">
    <source>
        <dbReference type="Proteomes" id="UP000056502"/>
    </source>
</evidence>
<sequence length="38" mass="4581">MFEKRNLWELLQIKILRANSKIVGIQTFRKFLPIFSSN</sequence>
<dbReference type="PATRIC" id="fig|1279460.3.peg.845"/>
<name>A0A0M5L766_LEPIR</name>
<protein>
    <submittedName>
        <fullName evidence="1">Uncharacterized protein</fullName>
    </submittedName>
</protein>
<organism evidence="1">
    <name type="scientific">Leptospira interrogans serovar Hardjo str. Norma</name>
    <dbReference type="NCBI Taxonomy" id="1279460"/>
    <lineage>
        <taxon>Bacteria</taxon>
        <taxon>Pseudomonadati</taxon>
        <taxon>Spirochaetota</taxon>
        <taxon>Spirochaetia</taxon>
        <taxon>Leptospirales</taxon>
        <taxon>Leptospiraceae</taxon>
        <taxon>Leptospira</taxon>
    </lineage>
</organism>
<dbReference type="EMBL" id="CP012603">
    <property type="protein sequence ID" value="ALE38053.1"/>
    <property type="molecule type" value="Genomic_DNA"/>
</dbReference>
<dbReference type="AntiFam" id="ANF00051">
    <property type="entry name" value="Translation of DNA tandem repeat"/>
</dbReference>
<dbReference type="Proteomes" id="UP000056502">
    <property type="component" value="Chromosome I"/>
</dbReference>